<dbReference type="AlphaFoldDB" id="A0AAW9Q4P6"/>
<evidence type="ECO:0000313" key="3">
    <source>
        <dbReference type="Proteomes" id="UP001333818"/>
    </source>
</evidence>
<feature type="chain" id="PRO_5043734822" evidence="1">
    <location>
        <begin position="21"/>
        <end position="128"/>
    </location>
</feature>
<keyword evidence="3" id="KW-1185">Reference proteome</keyword>
<reference evidence="2" key="1">
    <citation type="submission" date="2024-01" db="EMBL/GenBank/DDBJ databases">
        <title>Bank of Algae and Cyanobacteria of the Azores (BACA) strain genomes.</title>
        <authorList>
            <person name="Luz R."/>
            <person name="Cordeiro R."/>
            <person name="Fonseca A."/>
            <person name="Goncalves V."/>
        </authorList>
    </citation>
    <scope>NUCLEOTIDE SEQUENCE</scope>
    <source>
        <strain evidence="2">BACA0141</strain>
    </source>
</reference>
<organism evidence="2 3">
    <name type="scientific">Tumidithrix elongata BACA0141</name>
    <dbReference type="NCBI Taxonomy" id="2716417"/>
    <lineage>
        <taxon>Bacteria</taxon>
        <taxon>Bacillati</taxon>
        <taxon>Cyanobacteriota</taxon>
        <taxon>Cyanophyceae</taxon>
        <taxon>Pseudanabaenales</taxon>
        <taxon>Pseudanabaenaceae</taxon>
        <taxon>Tumidithrix</taxon>
        <taxon>Tumidithrix elongata</taxon>
    </lineage>
</organism>
<comment type="caution">
    <text evidence="2">The sequence shown here is derived from an EMBL/GenBank/DDBJ whole genome shotgun (WGS) entry which is preliminary data.</text>
</comment>
<dbReference type="RefSeq" id="WP_330484316.1">
    <property type="nucleotide sequence ID" value="NZ_JAZBJZ010000056.1"/>
</dbReference>
<feature type="signal peptide" evidence="1">
    <location>
        <begin position="1"/>
        <end position="20"/>
    </location>
</feature>
<evidence type="ECO:0000313" key="2">
    <source>
        <dbReference type="EMBL" id="MEE3717886.1"/>
    </source>
</evidence>
<keyword evidence="1" id="KW-0732">Signal</keyword>
<dbReference type="EMBL" id="JAZBJZ010000056">
    <property type="protein sequence ID" value="MEE3717886.1"/>
    <property type="molecule type" value="Genomic_DNA"/>
</dbReference>
<name>A0AAW9Q4P6_9CYAN</name>
<evidence type="ECO:0000256" key="1">
    <source>
        <dbReference type="SAM" id="SignalP"/>
    </source>
</evidence>
<gene>
    <name evidence="2" type="ORF">V2H45_14185</name>
</gene>
<sequence length="128" mass="13435">MKLTSLLATTAIASIVSISAVPLQSFNPNSYQASAQEVKTVKIAAGLTSQQKIDQLTEVKGKPGSGDLLRKLYAKDLTPVGIQPGGAGMVVNLYSKADDTTISLCTVYDVIVAVKKGLIPAFNPNEVK</sequence>
<accession>A0AAW9Q4P6</accession>
<protein>
    <submittedName>
        <fullName evidence="2">Uncharacterized protein</fullName>
    </submittedName>
</protein>
<proteinExistence type="predicted"/>
<dbReference type="Proteomes" id="UP001333818">
    <property type="component" value="Unassembled WGS sequence"/>
</dbReference>